<dbReference type="InterPro" id="IPR028082">
    <property type="entry name" value="Peripla_BP_I"/>
</dbReference>
<gene>
    <name evidence="5" type="ORF">DX116_04635</name>
</gene>
<evidence type="ECO:0000256" key="3">
    <source>
        <dbReference type="SAM" id="MobiDB-lite"/>
    </source>
</evidence>
<keyword evidence="2" id="KW-0732">Signal</keyword>
<organism evidence="5 6">
    <name type="scientific">Aeromicrobium endophyticum</name>
    <dbReference type="NCBI Taxonomy" id="2292704"/>
    <lineage>
        <taxon>Bacteria</taxon>
        <taxon>Bacillati</taxon>
        <taxon>Actinomycetota</taxon>
        <taxon>Actinomycetes</taxon>
        <taxon>Propionibacteriales</taxon>
        <taxon>Nocardioidaceae</taxon>
        <taxon>Aeromicrobium</taxon>
    </lineage>
</organism>
<keyword evidence="6" id="KW-1185">Reference proteome</keyword>
<protein>
    <recommendedName>
        <fullName evidence="4">Leucine-binding protein domain-containing protein</fullName>
    </recommendedName>
</protein>
<evidence type="ECO:0000256" key="1">
    <source>
        <dbReference type="ARBA" id="ARBA00010062"/>
    </source>
</evidence>
<sequence length="475" mass="48596">MRRDRTGGCGPNRHRSPTSGYRSALAGGPSWSARRLLSRRTTAAGRIWCALHHDEPHGWTNLGAHPSSTPGVPMSRSRSSRLVVAGALSVVLGSALLTGCGSSDDGGSDPSAGLTGDPITIGYVNTEGKGALSSPTYTEGVDRAVERVNEDGGIDGRPVVVKKCLTDGSPASSIACANGFVESGVVMVLNGLDAGFDAAAPVLVGARIPAFAALFPGPVAGAEPTFFQMTSPLAALAVPFSALAELEVEDVGFVAIDVPTVKQAYDGVVVPLAGSAGMKTSLITYDPAAVDFTSVVSTLKANGTEAAIFSGSEEQCSSFAKAATTLDYQGTVVMGTCTEFIDELGDDAAGLLTLGFLYPPEAADDAPANIQKDLEQYEDDVTGDGSDVYSLYGYASVIDVARVLETIDGEISPATVGTAFAGLRDFASFAGNTLTCADRPAAQGSACDTSLLVFRVLEDGTLETVGDGFTAPPSA</sequence>
<dbReference type="SUPFAM" id="SSF53822">
    <property type="entry name" value="Periplasmic binding protein-like I"/>
    <property type="match status" value="1"/>
</dbReference>
<evidence type="ECO:0000259" key="4">
    <source>
        <dbReference type="Pfam" id="PF13458"/>
    </source>
</evidence>
<dbReference type="EMBL" id="QUBR01000001">
    <property type="protein sequence ID" value="REK72887.1"/>
    <property type="molecule type" value="Genomic_DNA"/>
</dbReference>
<feature type="region of interest" description="Disordered" evidence="3">
    <location>
        <begin position="1"/>
        <end position="28"/>
    </location>
</feature>
<reference evidence="5 6" key="1">
    <citation type="submission" date="2018-08" db="EMBL/GenBank/DDBJ databases">
        <title>Aeromicrobium sp. M2KJ-4, whole genome shotgun sequence.</title>
        <authorList>
            <person name="Tuo L."/>
        </authorList>
    </citation>
    <scope>NUCLEOTIDE SEQUENCE [LARGE SCALE GENOMIC DNA]</scope>
    <source>
        <strain evidence="5 6">M2KJ-4</strain>
    </source>
</reference>
<evidence type="ECO:0000313" key="6">
    <source>
        <dbReference type="Proteomes" id="UP000265581"/>
    </source>
</evidence>
<dbReference type="Gene3D" id="3.40.50.2300">
    <property type="match status" value="2"/>
</dbReference>
<comment type="caution">
    <text evidence="5">The sequence shown here is derived from an EMBL/GenBank/DDBJ whole genome shotgun (WGS) entry which is preliminary data.</text>
</comment>
<proteinExistence type="inferred from homology"/>
<dbReference type="PANTHER" id="PTHR47235:SF1">
    <property type="entry name" value="BLR6548 PROTEIN"/>
    <property type="match status" value="1"/>
</dbReference>
<dbReference type="AlphaFoldDB" id="A0A371PAG2"/>
<dbReference type="InterPro" id="IPR028081">
    <property type="entry name" value="Leu-bd"/>
</dbReference>
<name>A0A371PAG2_9ACTN</name>
<evidence type="ECO:0000256" key="2">
    <source>
        <dbReference type="ARBA" id="ARBA00022729"/>
    </source>
</evidence>
<feature type="domain" description="Leucine-binding protein" evidence="4">
    <location>
        <begin position="118"/>
        <end position="443"/>
    </location>
</feature>
<dbReference type="PANTHER" id="PTHR47235">
    <property type="entry name" value="BLR6548 PROTEIN"/>
    <property type="match status" value="1"/>
</dbReference>
<comment type="similarity">
    <text evidence="1">Belongs to the leucine-binding protein family.</text>
</comment>
<dbReference type="Proteomes" id="UP000265581">
    <property type="component" value="Unassembled WGS sequence"/>
</dbReference>
<evidence type="ECO:0000313" key="5">
    <source>
        <dbReference type="EMBL" id="REK72887.1"/>
    </source>
</evidence>
<accession>A0A371PAG2</accession>
<dbReference type="Pfam" id="PF13458">
    <property type="entry name" value="Peripla_BP_6"/>
    <property type="match status" value="1"/>
</dbReference>